<dbReference type="PANTHER" id="PTHR41814:SF1">
    <property type="entry name" value="CELLULASE"/>
    <property type="match status" value="1"/>
</dbReference>
<dbReference type="Gene3D" id="1.50.10.10">
    <property type="match status" value="1"/>
</dbReference>
<dbReference type="GO" id="GO:0016798">
    <property type="term" value="F:hydrolase activity, acting on glycosyl bonds"/>
    <property type="evidence" value="ECO:0007669"/>
    <property type="project" value="UniProtKB-KW"/>
</dbReference>
<keyword evidence="1" id="KW-0378">Hydrolase</keyword>
<evidence type="ECO:0000256" key="1">
    <source>
        <dbReference type="ARBA" id="ARBA00022801"/>
    </source>
</evidence>
<sequence length="388" mass="42819">MSTSTDTMNGDVDYGCDIQKVESLAKRLATHDWEYAACAEALLELHHPSLSVFSPHCFPNGRLPELSSPGDISALQYVKDRIQLGADNLSNDDWGVADPAALGVSALLLGQCSGLPNSEEFRDASRRQAEYLLKKAPLWANAAISHRKKVVELWADFIYMVPPFLAYYAVATQDTFYLKHSFGQCSLYRAILLDSSESAGRVGGLWQHIVGSEKSDPGFWSTGNGWVAAGLCRVLATVKHWKPVDFDVDTTISKLGKWINDIIRAAMATDDHESGLLRNYLNDDSWFGEISGTALLASVVFRMAVLLPDEARGGDLKWAMEKREAVLRSVDEEGIAKPAVQPLDHGLREPLMTGSPEGQSFVLMMCAAHRDYCIQKQNKDQTPLLTVR</sequence>
<dbReference type="PANTHER" id="PTHR41814">
    <property type="entry name" value="EXPRESSED PROTEIN"/>
    <property type="match status" value="1"/>
</dbReference>
<dbReference type="InterPro" id="IPR008928">
    <property type="entry name" value="6-hairpin_glycosidase_sf"/>
</dbReference>
<dbReference type="AlphaFoldDB" id="A0AAJ0FI34"/>
<organism evidence="2 3">
    <name type="scientific">Phialemonium atrogriseum</name>
    <dbReference type="NCBI Taxonomy" id="1093897"/>
    <lineage>
        <taxon>Eukaryota</taxon>
        <taxon>Fungi</taxon>
        <taxon>Dikarya</taxon>
        <taxon>Ascomycota</taxon>
        <taxon>Pezizomycotina</taxon>
        <taxon>Sordariomycetes</taxon>
        <taxon>Sordariomycetidae</taxon>
        <taxon>Cephalothecales</taxon>
        <taxon>Cephalothecaceae</taxon>
        <taxon>Phialemonium</taxon>
    </lineage>
</organism>
<name>A0AAJ0FI34_9PEZI</name>
<evidence type="ECO:0000313" key="2">
    <source>
        <dbReference type="EMBL" id="KAK1761715.1"/>
    </source>
</evidence>
<dbReference type="Proteomes" id="UP001244011">
    <property type="component" value="Unassembled WGS sequence"/>
</dbReference>
<dbReference type="Pfam" id="PF07470">
    <property type="entry name" value="Glyco_hydro_88"/>
    <property type="match status" value="1"/>
</dbReference>
<gene>
    <name evidence="2" type="ORF">QBC33DRAFT_318007</name>
</gene>
<reference evidence="2" key="1">
    <citation type="submission" date="2023-06" db="EMBL/GenBank/DDBJ databases">
        <title>Genome-scale phylogeny and comparative genomics of the fungal order Sordariales.</title>
        <authorList>
            <consortium name="Lawrence Berkeley National Laboratory"/>
            <person name="Hensen N."/>
            <person name="Bonometti L."/>
            <person name="Westerberg I."/>
            <person name="Brannstrom I.O."/>
            <person name="Guillou S."/>
            <person name="Cros-Aarteil S."/>
            <person name="Calhoun S."/>
            <person name="Haridas S."/>
            <person name="Kuo A."/>
            <person name="Mondo S."/>
            <person name="Pangilinan J."/>
            <person name="Riley R."/>
            <person name="Labutti K."/>
            <person name="Andreopoulos B."/>
            <person name="Lipzen A."/>
            <person name="Chen C."/>
            <person name="Yanf M."/>
            <person name="Daum C."/>
            <person name="Ng V."/>
            <person name="Clum A."/>
            <person name="Steindorff A."/>
            <person name="Ohm R."/>
            <person name="Martin F."/>
            <person name="Silar P."/>
            <person name="Natvig D."/>
            <person name="Lalanne C."/>
            <person name="Gautier V."/>
            <person name="Ament-Velasquez S.L."/>
            <person name="Kruys A."/>
            <person name="Hutchinson M.I."/>
            <person name="Powell A.J."/>
            <person name="Barry K."/>
            <person name="Miller A.N."/>
            <person name="Grigoriev I.V."/>
            <person name="Debuchy R."/>
            <person name="Gladieux P."/>
            <person name="Thoren M.H."/>
            <person name="Johannesson H."/>
        </authorList>
    </citation>
    <scope>NUCLEOTIDE SEQUENCE</scope>
    <source>
        <strain evidence="2">8032-3</strain>
    </source>
</reference>
<dbReference type="InterPro" id="IPR012341">
    <property type="entry name" value="6hp_glycosidase-like_sf"/>
</dbReference>
<keyword evidence="2" id="KW-0326">Glycosidase</keyword>
<proteinExistence type="predicted"/>
<protein>
    <submittedName>
        <fullName evidence="2">Six-hairpin glycosidase-like protein</fullName>
    </submittedName>
</protein>
<comment type="caution">
    <text evidence="2">The sequence shown here is derived from an EMBL/GenBank/DDBJ whole genome shotgun (WGS) entry which is preliminary data.</text>
</comment>
<dbReference type="EMBL" id="MU839054">
    <property type="protein sequence ID" value="KAK1761715.1"/>
    <property type="molecule type" value="Genomic_DNA"/>
</dbReference>
<accession>A0AAJ0FI34</accession>
<dbReference type="GeneID" id="85306747"/>
<keyword evidence="3" id="KW-1185">Reference proteome</keyword>
<evidence type="ECO:0000313" key="3">
    <source>
        <dbReference type="Proteomes" id="UP001244011"/>
    </source>
</evidence>
<dbReference type="GO" id="GO:0005975">
    <property type="term" value="P:carbohydrate metabolic process"/>
    <property type="evidence" value="ECO:0007669"/>
    <property type="project" value="InterPro"/>
</dbReference>
<dbReference type="RefSeq" id="XP_060277928.1">
    <property type="nucleotide sequence ID" value="XM_060423560.1"/>
</dbReference>
<dbReference type="SUPFAM" id="SSF48208">
    <property type="entry name" value="Six-hairpin glycosidases"/>
    <property type="match status" value="1"/>
</dbReference>
<dbReference type="InterPro" id="IPR010905">
    <property type="entry name" value="Glyco_hydro_88"/>
</dbReference>